<evidence type="ECO:0000313" key="10">
    <source>
        <dbReference type="EMBL" id="KAK9804780.1"/>
    </source>
</evidence>
<evidence type="ECO:0000256" key="9">
    <source>
        <dbReference type="SAM" id="Phobius"/>
    </source>
</evidence>
<evidence type="ECO:0000256" key="6">
    <source>
        <dbReference type="ARBA" id="ARBA00022989"/>
    </source>
</evidence>
<dbReference type="AlphaFoldDB" id="A0AAW1P4R1"/>
<feature type="transmembrane region" description="Helical" evidence="9">
    <location>
        <begin position="267"/>
        <end position="287"/>
    </location>
</feature>
<dbReference type="PANTHER" id="PTHR32195">
    <property type="entry name" value="OS07G0662800 PROTEIN"/>
    <property type="match status" value="1"/>
</dbReference>
<dbReference type="Pfam" id="PF03222">
    <property type="entry name" value="Trp_Tyr_perm"/>
    <property type="match status" value="2"/>
</dbReference>
<accession>A0AAW1P4R1</accession>
<protein>
    <recommendedName>
        <fullName evidence="12">Tyrosine-specific transport protein</fullName>
    </recommendedName>
</protein>
<reference evidence="10 11" key="1">
    <citation type="journal article" date="2024" name="Nat. Commun.">
        <title>Phylogenomics reveals the evolutionary origins of lichenization in chlorophyte algae.</title>
        <authorList>
            <person name="Puginier C."/>
            <person name="Libourel C."/>
            <person name="Otte J."/>
            <person name="Skaloud P."/>
            <person name="Haon M."/>
            <person name="Grisel S."/>
            <person name="Petersen M."/>
            <person name="Berrin J.G."/>
            <person name="Delaux P.M."/>
            <person name="Dal Grande F."/>
            <person name="Keller J."/>
        </authorList>
    </citation>
    <scope>NUCLEOTIDE SEQUENCE [LARGE SCALE GENOMIC DNA]</scope>
    <source>
        <strain evidence="10 11">SAG 2043</strain>
    </source>
</reference>
<feature type="transmembrane region" description="Helical" evidence="9">
    <location>
        <begin position="351"/>
        <end position="376"/>
    </location>
</feature>
<evidence type="ECO:0000256" key="3">
    <source>
        <dbReference type="ARBA" id="ARBA00022475"/>
    </source>
</evidence>
<evidence type="ECO:0000256" key="7">
    <source>
        <dbReference type="ARBA" id="ARBA00023136"/>
    </source>
</evidence>
<feature type="transmembrane region" description="Helical" evidence="9">
    <location>
        <begin position="415"/>
        <end position="433"/>
    </location>
</feature>
<keyword evidence="11" id="KW-1185">Reference proteome</keyword>
<evidence type="ECO:0000256" key="1">
    <source>
        <dbReference type="ARBA" id="ARBA00004429"/>
    </source>
</evidence>
<dbReference type="GO" id="GO:0005886">
    <property type="term" value="C:plasma membrane"/>
    <property type="evidence" value="ECO:0007669"/>
    <property type="project" value="UniProtKB-SubCell"/>
</dbReference>
<gene>
    <name evidence="10" type="ORF">WJX72_004945</name>
</gene>
<keyword evidence="3" id="KW-1003">Cell membrane</keyword>
<dbReference type="EMBL" id="JALJOR010000017">
    <property type="protein sequence ID" value="KAK9804780.1"/>
    <property type="molecule type" value="Genomic_DNA"/>
</dbReference>
<evidence type="ECO:0000256" key="2">
    <source>
        <dbReference type="ARBA" id="ARBA00022448"/>
    </source>
</evidence>
<evidence type="ECO:0000256" key="4">
    <source>
        <dbReference type="ARBA" id="ARBA00022519"/>
    </source>
</evidence>
<evidence type="ECO:0000256" key="8">
    <source>
        <dbReference type="SAM" id="MobiDB-lite"/>
    </source>
</evidence>
<name>A0AAW1P4R1_9CHLO</name>
<keyword evidence="6 9" id="KW-1133">Transmembrane helix</keyword>
<keyword evidence="2" id="KW-0813">Transport</keyword>
<comment type="caution">
    <text evidence="10">The sequence shown here is derived from an EMBL/GenBank/DDBJ whole genome shotgun (WGS) entry which is preliminary data.</text>
</comment>
<feature type="transmembrane region" description="Helical" evidence="9">
    <location>
        <begin position="112"/>
        <end position="134"/>
    </location>
</feature>
<feature type="transmembrane region" description="Helical" evidence="9">
    <location>
        <begin position="78"/>
        <end position="100"/>
    </location>
</feature>
<evidence type="ECO:0008006" key="12">
    <source>
        <dbReference type="Google" id="ProtNLM"/>
    </source>
</evidence>
<dbReference type="InterPro" id="IPR018227">
    <property type="entry name" value="Amino_acid_transport_2"/>
</dbReference>
<comment type="subcellular location">
    <subcellularLocation>
        <location evidence="1">Cell inner membrane</location>
        <topology evidence="1">Multi-pass membrane protein</topology>
    </subcellularLocation>
</comment>
<dbReference type="GO" id="GO:0003333">
    <property type="term" value="P:amino acid transmembrane transport"/>
    <property type="evidence" value="ECO:0007669"/>
    <property type="project" value="InterPro"/>
</dbReference>
<feature type="transmembrane region" description="Helical" evidence="9">
    <location>
        <begin position="439"/>
        <end position="458"/>
    </location>
</feature>
<evidence type="ECO:0000313" key="11">
    <source>
        <dbReference type="Proteomes" id="UP001489004"/>
    </source>
</evidence>
<keyword evidence="4" id="KW-0997">Cell inner membrane</keyword>
<feature type="transmembrane region" description="Helical" evidence="9">
    <location>
        <begin position="163"/>
        <end position="184"/>
    </location>
</feature>
<sequence>MRIHTTAAAPFTTEPAPSGHVVGGQRQQPPPLPVIPDSPQNHIVPGPSTRTAPALLETSFAGTPLASLAPAAAATGSLLGAVALITGSTVGAGILALPAVSAPAGFFPSTSVMLACWSLLALEAMAIAEVNLALRARRLKAGEMEADEVVTLRQMAESTLGPLGASAMSLVYLGLSYSLLTAYISKVSELLTGMSSGLMTPATCAVAFTTAAGLTLCKGGTGTADLLNRAMTAGLMVLFVGIIASGASHADWSALTTHADWSTAPQTVPIMFLALVFHDLIPVLCSYLGDDRGRVRSALLAGSAVPLTMFMAWNAVALSLVQQPGTLTDQGTVVAGPGLDPLALLMQSGGAGMGCAVAAFSLLAIGTSFIGTSLGLSATLTMELKTLSEALQKPEAADSAETGTPWPSTEQDEEVLRLCVFLVALAPPLALSLSNPGAFFQMLQAAGAYGMTLLYGVAPPLMAWSRRSAASSQPANSSQAARPMVPGGPFVLASLCSCATGIEVARIAADSGPSLESLGLHFGLFSQNMGTAANALFSDMAASDSALSRAALAANHLVHGF</sequence>
<feature type="compositionally biased region" description="Low complexity" evidence="8">
    <location>
        <begin position="1"/>
        <end position="17"/>
    </location>
</feature>
<keyword evidence="5 9" id="KW-0812">Transmembrane</keyword>
<keyword evidence="7 9" id="KW-0472">Membrane</keyword>
<feature type="transmembrane region" description="Helical" evidence="9">
    <location>
        <begin position="190"/>
        <end position="214"/>
    </location>
</feature>
<feature type="transmembrane region" description="Helical" evidence="9">
    <location>
        <begin position="226"/>
        <end position="247"/>
    </location>
</feature>
<feature type="transmembrane region" description="Helical" evidence="9">
    <location>
        <begin position="299"/>
        <end position="321"/>
    </location>
</feature>
<proteinExistence type="predicted"/>
<dbReference type="Proteomes" id="UP001489004">
    <property type="component" value="Unassembled WGS sequence"/>
</dbReference>
<organism evidence="10 11">
    <name type="scientific">[Myrmecia] bisecta</name>
    <dbReference type="NCBI Taxonomy" id="41462"/>
    <lineage>
        <taxon>Eukaryota</taxon>
        <taxon>Viridiplantae</taxon>
        <taxon>Chlorophyta</taxon>
        <taxon>core chlorophytes</taxon>
        <taxon>Trebouxiophyceae</taxon>
        <taxon>Trebouxiales</taxon>
        <taxon>Trebouxiaceae</taxon>
        <taxon>Myrmecia</taxon>
    </lineage>
</organism>
<feature type="region of interest" description="Disordered" evidence="8">
    <location>
        <begin position="1"/>
        <end position="36"/>
    </location>
</feature>
<dbReference type="PANTHER" id="PTHR32195:SF24">
    <property type="entry name" value="TRYPTOPHAN OR TYROSINE TRANSPORTER PROTEIN"/>
    <property type="match status" value="1"/>
</dbReference>
<evidence type="ECO:0000256" key="5">
    <source>
        <dbReference type="ARBA" id="ARBA00022692"/>
    </source>
</evidence>